<dbReference type="NCBIfam" id="NF047360">
    <property type="entry name" value="tail_chap_PVL"/>
    <property type="match status" value="1"/>
</dbReference>
<reference evidence="1 2" key="1">
    <citation type="submission" date="2019-01" db="EMBL/GenBank/DDBJ databases">
        <title>Draft genome sequence of Lactobacillus paraplantarum OSY-TC318, a Producer of the novel lantibiotic Paraplantaracin TC318.</title>
        <authorList>
            <person name="Hussein W.E."/>
            <person name="Huang E."/>
            <person name="Yousef A.E."/>
        </authorList>
    </citation>
    <scope>NUCLEOTIDE SEQUENCE [LARGE SCALE GENOMIC DNA]</scope>
    <source>
        <strain evidence="1 2">OSY-TC318</strain>
    </source>
</reference>
<dbReference type="Proteomes" id="UP000292648">
    <property type="component" value="Unassembled WGS sequence"/>
</dbReference>
<gene>
    <name evidence="1" type="ORF">EUZ87_02690</name>
</gene>
<dbReference type="InterPro" id="IPR057006">
    <property type="entry name" value="Phage_TAC_19"/>
</dbReference>
<sequence>MSTPLKMELLIDGKKQTFTESFIPAGRILDALDLIETDNSDRKLRDVFEERVAFLAKVFTNPLVTTEAIWNGFNAIGFEDHIFELICKVANVNPKKLQMATTPE</sequence>
<name>A0A4Q9Y3V7_9LACO</name>
<dbReference type="AlphaFoldDB" id="A0A4Q9Y3V7"/>
<accession>A0A4Q9Y3V7</accession>
<evidence type="ECO:0008006" key="3">
    <source>
        <dbReference type="Google" id="ProtNLM"/>
    </source>
</evidence>
<comment type="caution">
    <text evidence="1">The sequence shown here is derived from an EMBL/GenBank/DDBJ whole genome shotgun (WGS) entry which is preliminary data.</text>
</comment>
<evidence type="ECO:0000313" key="1">
    <source>
        <dbReference type="EMBL" id="TBX50881.1"/>
    </source>
</evidence>
<dbReference type="Pfam" id="PF23857">
    <property type="entry name" value="Phage_TAC_19"/>
    <property type="match status" value="1"/>
</dbReference>
<organism evidence="1 2">
    <name type="scientific">Lactiplantibacillus paraplantarum</name>
    <dbReference type="NCBI Taxonomy" id="60520"/>
    <lineage>
        <taxon>Bacteria</taxon>
        <taxon>Bacillati</taxon>
        <taxon>Bacillota</taxon>
        <taxon>Bacilli</taxon>
        <taxon>Lactobacillales</taxon>
        <taxon>Lactobacillaceae</taxon>
        <taxon>Lactiplantibacillus</taxon>
    </lineage>
</organism>
<protein>
    <recommendedName>
        <fullName evidence="3">Prophage protein</fullName>
    </recommendedName>
</protein>
<evidence type="ECO:0000313" key="2">
    <source>
        <dbReference type="Proteomes" id="UP000292648"/>
    </source>
</evidence>
<proteinExistence type="predicted"/>
<dbReference type="EMBL" id="SEHH01000020">
    <property type="protein sequence ID" value="TBX50881.1"/>
    <property type="molecule type" value="Genomic_DNA"/>
</dbReference>